<dbReference type="EMBL" id="SMMG02000005">
    <property type="protein sequence ID" value="KAA3473238.1"/>
    <property type="molecule type" value="Genomic_DNA"/>
</dbReference>
<reference evidence="3" key="1">
    <citation type="journal article" date="2019" name="Plant Biotechnol. J.">
        <title>Genome sequencing of the Australian wild diploid species Gossypium australe highlights disease resistance and delayed gland morphogenesis.</title>
        <authorList>
            <person name="Cai Y."/>
            <person name="Cai X."/>
            <person name="Wang Q."/>
            <person name="Wang P."/>
            <person name="Zhang Y."/>
            <person name="Cai C."/>
            <person name="Xu Y."/>
            <person name="Wang K."/>
            <person name="Zhou Z."/>
            <person name="Wang C."/>
            <person name="Geng S."/>
            <person name="Li B."/>
            <person name="Dong Q."/>
            <person name="Hou Y."/>
            <person name="Wang H."/>
            <person name="Ai P."/>
            <person name="Liu Z."/>
            <person name="Yi F."/>
            <person name="Sun M."/>
            <person name="An G."/>
            <person name="Cheng J."/>
            <person name="Zhang Y."/>
            <person name="Shi Q."/>
            <person name="Xie Y."/>
            <person name="Shi X."/>
            <person name="Chang Y."/>
            <person name="Huang F."/>
            <person name="Chen Y."/>
            <person name="Hong S."/>
            <person name="Mi L."/>
            <person name="Sun Q."/>
            <person name="Zhang L."/>
            <person name="Zhou B."/>
            <person name="Peng R."/>
            <person name="Zhang X."/>
            <person name="Liu F."/>
        </authorList>
    </citation>
    <scope>NUCLEOTIDE SEQUENCE [LARGE SCALE GENOMIC DNA]</scope>
    <source>
        <strain evidence="3">cv. PA1801</strain>
    </source>
</reference>
<dbReference type="AlphaFoldDB" id="A0A5B6VWA5"/>
<keyword evidence="3" id="KW-1185">Reference proteome</keyword>
<evidence type="ECO:0000256" key="1">
    <source>
        <dbReference type="SAM" id="Coils"/>
    </source>
</evidence>
<dbReference type="InterPro" id="IPR021109">
    <property type="entry name" value="Peptidase_aspartic_dom_sf"/>
</dbReference>
<organism evidence="2 3">
    <name type="scientific">Gossypium australe</name>
    <dbReference type="NCBI Taxonomy" id="47621"/>
    <lineage>
        <taxon>Eukaryota</taxon>
        <taxon>Viridiplantae</taxon>
        <taxon>Streptophyta</taxon>
        <taxon>Embryophyta</taxon>
        <taxon>Tracheophyta</taxon>
        <taxon>Spermatophyta</taxon>
        <taxon>Magnoliopsida</taxon>
        <taxon>eudicotyledons</taxon>
        <taxon>Gunneridae</taxon>
        <taxon>Pentapetalae</taxon>
        <taxon>rosids</taxon>
        <taxon>malvids</taxon>
        <taxon>Malvales</taxon>
        <taxon>Malvaceae</taxon>
        <taxon>Malvoideae</taxon>
        <taxon>Gossypium</taxon>
    </lineage>
</organism>
<dbReference type="PANTHER" id="PTHR33067:SF31">
    <property type="entry name" value="RNA-DIRECTED DNA POLYMERASE"/>
    <property type="match status" value="1"/>
</dbReference>
<sequence>MRIDVKQVQFECTNSTRMLAKLEDQISQLMRMMGDIKRQIGTSIPSNTEDNRLRQGKEHVKAIALRLGKVLSSPKIPTPEIKLPLIELIEKVPKYAKFLKEMMARHKKIKVGEQVNLSASCSVIISRQYQFNAFINFRKLGLGNLKEIEITLQLVDRSSVHLKGVLEYVLVKVRSFIIPADFVVLNFEEDREITVLLGRPFLATSRSIIDLEKNDLAMKINGETKTFKCGYQLNEENMGVLQKIINF</sequence>
<evidence type="ECO:0000313" key="2">
    <source>
        <dbReference type="EMBL" id="KAA3473238.1"/>
    </source>
</evidence>
<accession>A0A5B6VWA5</accession>
<evidence type="ECO:0000313" key="3">
    <source>
        <dbReference type="Proteomes" id="UP000325315"/>
    </source>
</evidence>
<keyword evidence="1" id="KW-0175">Coiled coil</keyword>
<proteinExistence type="predicted"/>
<dbReference type="OrthoDB" id="10560713at2759"/>
<name>A0A5B6VWA5_9ROSI</name>
<dbReference type="PANTHER" id="PTHR33067">
    <property type="entry name" value="RNA-DIRECTED DNA POLYMERASE-RELATED"/>
    <property type="match status" value="1"/>
</dbReference>
<protein>
    <submittedName>
        <fullName evidence="2">Acidic leucine-rich nuclear phosphoprotein 32 family member B-like</fullName>
    </submittedName>
</protein>
<dbReference type="Gene3D" id="2.40.70.10">
    <property type="entry name" value="Acid Proteases"/>
    <property type="match status" value="1"/>
</dbReference>
<feature type="coiled-coil region" evidence="1">
    <location>
        <begin position="12"/>
        <end position="39"/>
    </location>
</feature>
<dbReference type="Proteomes" id="UP000325315">
    <property type="component" value="Unassembled WGS sequence"/>
</dbReference>
<gene>
    <name evidence="2" type="ORF">EPI10_023636</name>
</gene>
<comment type="caution">
    <text evidence="2">The sequence shown here is derived from an EMBL/GenBank/DDBJ whole genome shotgun (WGS) entry which is preliminary data.</text>
</comment>